<accession>A0A438I825</accession>
<organism evidence="1 2">
    <name type="scientific">Vitis vinifera</name>
    <name type="common">Grape</name>
    <dbReference type="NCBI Taxonomy" id="29760"/>
    <lineage>
        <taxon>Eukaryota</taxon>
        <taxon>Viridiplantae</taxon>
        <taxon>Streptophyta</taxon>
        <taxon>Embryophyta</taxon>
        <taxon>Tracheophyta</taxon>
        <taxon>Spermatophyta</taxon>
        <taxon>Magnoliopsida</taxon>
        <taxon>eudicotyledons</taxon>
        <taxon>Gunneridae</taxon>
        <taxon>Pentapetalae</taxon>
        <taxon>rosids</taxon>
        <taxon>Vitales</taxon>
        <taxon>Vitaceae</taxon>
        <taxon>Viteae</taxon>
        <taxon>Vitis</taxon>
    </lineage>
</organism>
<dbReference type="EMBL" id="QGNW01000133">
    <property type="protein sequence ID" value="RVW92860.1"/>
    <property type="molecule type" value="Genomic_DNA"/>
</dbReference>
<evidence type="ECO:0000313" key="2">
    <source>
        <dbReference type="Proteomes" id="UP000288805"/>
    </source>
</evidence>
<gene>
    <name evidence="1" type="ORF">CK203_040503</name>
</gene>
<comment type="caution">
    <text evidence="1">The sequence shown here is derived from an EMBL/GenBank/DDBJ whole genome shotgun (WGS) entry which is preliminary data.</text>
</comment>
<dbReference type="Proteomes" id="UP000288805">
    <property type="component" value="Unassembled WGS sequence"/>
</dbReference>
<evidence type="ECO:0008006" key="3">
    <source>
        <dbReference type="Google" id="ProtNLM"/>
    </source>
</evidence>
<name>A0A438I825_VITVI</name>
<protein>
    <recommendedName>
        <fullName evidence="3">Ubiquitin-like protease family profile domain-containing protein</fullName>
    </recommendedName>
</protein>
<sequence length="126" mass="14101">MRRFKRTAKRIVKHSPTCKSPFVMQCVKQFPKIPHVDGRGNNISASTKGLSVAIHKALHAHGIHMDLDVSKFVYVQPHLVQQLNGYEYGIIALKFMNFGISNLKYFIGRGQDAHVPTPASCEVTAQ</sequence>
<reference evidence="1 2" key="1">
    <citation type="journal article" date="2018" name="PLoS Genet.">
        <title>Population sequencing reveals clonal diversity and ancestral inbreeding in the grapevine cultivar Chardonnay.</title>
        <authorList>
            <person name="Roach M.J."/>
            <person name="Johnson D.L."/>
            <person name="Bohlmann J."/>
            <person name="van Vuuren H.J."/>
            <person name="Jones S.J."/>
            <person name="Pretorius I.S."/>
            <person name="Schmidt S.A."/>
            <person name="Borneman A.R."/>
        </authorList>
    </citation>
    <scope>NUCLEOTIDE SEQUENCE [LARGE SCALE GENOMIC DNA]</scope>
    <source>
        <strain evidence="2">cv. Chardonnay</strain>
        <tissue evidence="1">Leaf</tissue>
    </source>
</reference>
<proteinExistence type="predicted"/>
<evidence type="ECO:0000313" key="1">
    <source>
        <dbReference type="EMBL" id="RVW92860.1"/>
    </source>
</evidence>
<dbReference type="AlphaFoldDB" id="A0A438I825"/>